<dbReference type="GO" id="GO:0003677">
    <property type="term" value="F:DNA binding"/>
    <property type="evidence" value="ECO:0007669"/>
    <property type="project" value="InterPro"/>
</dbReference>
<keyword evidence="3" id="KW-1185">Reference proteome</keyword>
<comment type="caution">
    <text evidence="2">The sequence shown here is derived from an EMBL/GenBank/DDBJ whole genome shotgun (WGS) entry which is preliminary data.</text>
</comment>
<evidence type="ECO:0000259" key="1">
    <source>
        <dbReference type="PROSITE" id="PS50943"/>
    </source>
</evidence>
<sequence>MLNRKGMAFKPYLVKFFIFCFAPMAKHFISPEAIEIVSRNVRKYRTDKGVSMETLADLIGIEYTVIARLETKKSNPSISVVYAIAKALDISPSLLLSDIA</sequence>
<dbReference type="Gene3D" id="1.10.260.40">
    <property type="entry name" value="lambda repressor-like DNA-binding domains"/>
    <property type="match status" value="1"/>
</dbReference>
<dbReference type="InterPro" id="IPR001387">
    <property type="entry name" value="Cro/C1-type_HTH"/>
</dbReference>
<dbReference type="Pfam" id="PF01381">
    <property type="entry name" value="HTH_3"/>
    <property type="match status" value="1"/>
</dbReference>
<dbReference type="SUPFAM" id="SSF47413">
    <property type="entry name" value="lambda repressor-like DNA-binding domains"/>
    <property type="match status" value="1"/>
</dbReference>
<dbReference type="PROSITE" id="PS50943">
    <property type="entry name" value="HTH_CROC1"/>
    <property type="match status" value="1"/>
</dbReference>
<dbReference type="CDD" id="cd00093">
    <property type="entry name" value="HTH_XRE"/>
    <property type="match status" value="1"/>
</dbReference>
<organism evidence="2 3">
    <name type="scientific">Mucilaginibacter psychrotolerans</name>
    <dbReference type="NCBI Taxonomy" id="1524096"/>
    <lineage>
        <taxon>Bacteria</taxon>
        <taxon>Pseudomonadati</taxon>
        <taxon>Bacteroidota</taxon>
        <taxon>Sphingobacteriia</taxon>
        <taxon>Sphingobacteriales</taxon>
        <taxon>Sphingobacteriaceae</taxon>
        <taxon>Mucilaginibacter</taxon>
    </lineage>
</organism>
<dbReference type="EMBL" id="SOZE01000031">
    <property type="protein sequence ID" value="TFF34408.1"/>
    <property type="molecule type" value="Genomic_DNA"/>
</dbReference>
<reference evidence="2 3" key="1">
    <citation type="journal article" date="2017" name="Int. J. Syst. Evol. Microbiol.">
        <title>Mucilaginibacterpsychrotolerans sp. nov., isolated from peatlands.</title>
        <authorList>
            <person name="Deng Y."/>
            <person name="Shen L."/>
            <person name="Xu B."/>
            <person name="Liu Y."/>
            <person name="Gu Z."/>
            <person name="Liu H."/>
            <person name="Zhou Y."/>
        </authorList>
    </citation>
    <scope>NUCLEOTIDE SEQUENCE [LARGE SCALE GENOMIC DNA]</scope>
    <source>
        <strain evidence="2 3">NH7-4</strain>
    </source>
</reference>
<dbReference type="SMART" id="SM00530">
    <property type="entry name" value="HTH_XRE"/>
    <property type="match status" value="1"/>
</dbReference>
<dbReference type="InterPro" id="IPR010982">
    <property type="entry name" value="Lambda_DNA-bd_dom_sf"/>
</dbReference>
<feature type="domain" description="HTH cro/C1-type" evidence="1">
    <location>
        <begin position="41"/>
        <end position="95"/>
    </location>
</feature>
<dbReference type="Proteomes" id="UP000297540">
    <property type="component" value="Unassembled WGS sequence"/>
</dbReference>
<name>A0A4Y8S5Z3_9SPHI</name>
<proteinExistence type="predicted"/>
<evidence type="ECO:0000313" key="2">
    <source>
        <dbReference type="EMBL" id="TFF34408.1"/>
    </source>
</evidence>
<protein>
    <submittedName>
        <fullName evidence="2">XRE family transcriptional regulator</fullName>
    </submittedName>
</protein>
<dbReference type="AlphaFoldDB" id="A0A4Y8S5Z3"/>
<accession>A0A4Y8S5Z3</accession>
<evidence type="ECO:0000313" key="3">
    <source>
        <dbReference type="Proteomes" id="UP000297540"/>
    </source>
</evidence>
<gene>
    <name evidence="2" type="ORF">E2R66_22295</name>
</gene>